<evidence type="ECO:0000256" key="8">
    <source>
        <dbReference type="SAM" id="MobiDB-lite"/>
    </source>
</evidence>
<dbReference type="InterPro" id="IPR005490">
    <property type="entry name" value="LD_TPept_cat_dom"/>
</dbReference>
<dbReference type="InterPro" id="IPR038255">
    <property type="entry name" value="PBS_linker_sf"/>
</dbReference>
<evidence type="ECO:0000256" key="4">
    <source>
        <dbReference type="ARBA" id="ARBA00022960"/>
    </source>
</evidence>
<protein>
    <recommendedName>
        <fullName evidence="10">L,D-TPase catalytic domain-containing protein</fullName>
    </recommendedName>
</protein>
<organism evidence="11 12">
    <name type="scientific">Catenibacillus scindens</name>
    <dbReference type="NCBI Taxonomy" id="673271"/>
    <lineage>
        <taxon>Bacteria</taxon>
        <taxon>Bacillati</taxon>
        <taxon>Bacillota</taxon>
        <taxon>Clostridia</taxon>
        <taxon>Lachnospirales</taxon>
        <taxon>Lachnospiraceae</taxon>
        <taxon>Catenibacillus</taxon>
    </lineage>
</organism>
<dbReference type="InterPro" id="IPR025282">
    <property type="entry name" value="DUF4214"/>
</dbReference>
<feature type="active site" description="Nucleophile" evidence="7">
    <location>
        <position position="658"/>
    </location>
</feature>
<comment type="pathway">
    <text evidence="1 7">Cell wall biogenesis; peptidoglycan biosynthesis.</text>
</comment>
<evidence type="ECO:0000259" key="10">
    <source>
        <dbReference type="PROSITE" id="PS52029"/>
    </source>
</evidence>
<keyword evidence="9" id="KW-0732">Signal</keyword>
<dbReference type="GO" id="GO:0008360">
    <property type="term" value="P:regulation of cell shape"/>
    <property type="evidence" value="ECO:0007669"/>
    <property type="project" value="UniProtKB-UniRule"/>
</dbReference>
<dbReference type="AlphaFoldDB" id="A0A7W8HDD6"/>
<dbReference type="SUPFAM" id="SSF141523">
    <property type="entry name" value="L,D-transpeptidase catalytic domain-like"/>
    <property type="match status" value="1"/>
</dbReference>
<dbReference type="Pfam" id="PF19127">
    <property type="entry name" value="Choline_bind_3"/>
    <property type="match status" value="1"/>
</dbReference>
<evidence type="ECO:0000256" key="9">
    <source>
        <dbReference type="SAM" id="SignalP"/>
    </source>
</evidence>
<feature type="domain" description="L,D-TPase catalytic" evidence="10">
    <location>
        <begin position="554"/>
        <end position="681"/>
    </location>
</feature>
<evidence type="ECO:0000256" key="3">
    <source>
        <dbReference type="ARBA" id="ARBA00022737"/>
    </source>
</evidence>
<gene>
    <name evidence="11" type="ORF">HNP82_003407</name>
</gene>
<dbReference type="InterPro" id="IPR018337">
    <property type="entry name" value="Cell_wall/Cho-bd_repeat"/>
</dbReference>
<dbReference type="GO" id="GO:0016740">
    <property type="term" value="F:transferase activity"/>
    <property type="evidence" value="ECO:0007669"/>
    <property type="project" value="UniProtKB-KW"/>
</dbReference>
<proteinExistence type="predicted"/>
<evidence type="ECO:0000256" key="1">
    <source>
        <dbReference type="ARBA" id="ARBA00004752"/>
    </source>
</evidence>
<dbReference type="GO" id="GO:0005576">
    <property type="term" value="C:extracellular region"/>
    <property type="evidence" value="ECO:0007669"/>
    <property type="project" value="TreeGrafter"/>
</dbReference>
<feature type="signal peptide" evidence="9">
    <location>
        <begin position="1"/>
        <end position="24"/>
    </location>
</feature>
<dbReference type="RefSeq" id="WP_183776601.1">
    <property type="nucleotide sequence ID" value="NZ_JACHFW010000024.1"/>
</dbReference>
<name>A0A7W8HDD6_9FIRM</name>
<dbReference type="InterPro" id="IPR038063">
    <property type="entry name" value="Transpep_catalytic_dom"/>
</dbReference>
<feature type="chain" id="PRO_5031429151" description="L,D-TPase catalytic domain-containing protein" evidence="9">
    <location>
        <begin position="25"/>
        <end position="715"/>
    </location>
</feature>
<evidence type="ECO:0000256" key="2">
    <source>
        <dbReference type="ARBA" id="ARBA00022679"/>
    </source>
</evidence>
<dbReference type="EMBL" id="JACHFW010000024">
    <property type="protein sequence ID" value="MBB5266250.1"/>
    <property type="molecule type" value="Genomic_DNA"/>
</dbReference>
<feature type="compositionally biased region" description="Polar residues" evidence="8">
    <location>
        <begin position="34"/>
        <end position="53"/>
    </location>
</feature>
<evidence type="ECO:0000256" key="7">
    <source>
        <dbReference type="PROSITE-ProRule" id="PRU01373"/>
    </source>
</evidence>
<keyword evidence="12" id="KW-1185">Reference proteome</keyword>
<dbReference type="GO" id="GO:0018104">
    <property type="term" value="P:peptidoglycan-protein cross-linking"/>
    <property type="evidence" value="ECO:0007669"/>
    <property type="project" value="TreeGrafter"/>
</dbReference>
<dbReference type="SUPFAM" id="SSF69360">
    <property type="entry name" value="Cell wall binding repeat"/>
    <property type="match status" value="1"/>
</dbReference>
<dbReference type="GO" id="GO:0071972">
    <property type="term" value="F:peptidoglycan L,D-transpeptidase activity"/>
    <property type="evidence" value="ECO:0007669"/>
    <property type="project" value="TreeGrafter"/>
</dbReference>
<dbReference type="Pfam" id="PF13946">
    <property type="entry name" value="DUF4214"/>
    <property type="match status" value="2"/>
</dbReference>
<dbReference type="PANTHER" id="PTHR30582">
    <property type="entry name" value="L,D-TRANSPEPTIDASE"/>
    <property type="match status" value="1"/>
</dbReference>
<evidence type="ECO:0000313" key="11">
    <source>
        <dbReference type="EMBL" id="MBB5266250.1"/>
    </source>
</evidence>
<comment type="caution">
    <text evidence="11">The sequence shown here is derived from an EMBL/GenBank/DDBJ whole genome shotgun (WGS) entry which is preliminary data.</text>
</comment>
<dbReference type="CDD" id="cd16913">
    <property type="entry name" value="YkuD_like"/>
    <property type="match status" value="1"/>
</dbReference>
<dbReference type="Gene3D" id="2.40.440.10">
    <property type="entry name" value="L,D-transpeptidase catalytic domain-like"/>
    <property type="match status" value="1"/>
</dbReference>
<dbReference type="UniPathway" id="UPA00219"/>
<dbReference type="PROSITE" id="PS52029">
    <property type="entry name" value="LD_TPASE"/>
    <property type="match status" value="1"/>
</dbReference>
<evidence type="ECO:0000313" key="12">
    <source>
        <dbReference type="Proteomes" id="UP000543642"/>
    </source>
</evidence>
<dbReference type="Proteomes" id="UP000543642">
    <property type="component" value="Unassembled WGS sequence"/>
</dbReference>
<keyword evidence="5 7" id="KW-0573">Peptidoglycan synthesis</keyword>
<feature type="region of interest" description="Disordered" evidence="8">
    <location>
        <begin position="34"/>
        <end position="110"/>
    </location>
</feature>
<accession>A0A7W8HDD6</accession>
<evidence type="ECO:0000256" key="6">
    <source>
        <dbReference type="ARBA" id="ARBA00023316"/>
    </source>
</evidence>
<feature type="active site" description="Proton donor/acceptor" evidence="7">
    <location>
        <position position="629"/>
    </location>
</feature>
<dbReference type="InterPro" id="IPR050979">
    <property type="entry name" value="LD-transpeptidase"/>
</dbReference>
<evidence type="ECO:0000256" key="5">
    <source>
        <dbReference type="ARBA" id="ARBA00022984"/>
    </source>
</evidence>
<dbReference type="PANTHER" id="PTHR30582:SF2">
    <property type="entry name" value="L,D-TRANSPEPTIDASE YCIB-RELATED"/>
    <property type="match status" value="1"/>
</dbReference>
<dbReference type="Gene3D" id="2.10.270.10">
    <property type="entry name" value="Cholin Binding"/>
    <property type="match status" value="1"/>
</dbReference>
<keyword evidence="3" id="KW-0677">Repeat</keyword>
<dbReference type="Pfam" id="PF03734">
    <property type="entry name" value="YkuD"/>
    <property type="match status" value="1"/>
</dbReference>
<reference evidence="11 12" key="1">
    <citation type="submission" date="2020-08" db="EMBL/GenBank/DDBJ databases">
        <title>Genomic Encyclopedia of Type Strains, Phase IV (KMG-IV): sequencing the most valuable type-strain genomes for metagenomic binning, comparative biology and taxonomic classification.</title>
        <authorList>
            <person name="Goeker M."/>
        </authorList>
    </citation>
    <scope>NUCLEOTIDE SEQUENCE [LARGE SCALE GENOMIC DNA]</scope>
    <source>
        <strain evidence="11 12">DSM 106146</strain>
    </source>
</reference>
<keyword evidence="4 7" id="KW-0133">Cell shape</keyword>
<dbReference type="GO" id="GO:0071555">
    <property type="term" value="P:cell wall organization"/>
    <property type="evidence" value="ECO:0007669"/>
    <property type="project" value="UniProtKB-UniRule"/>
</dbReference>
<dbReference type="Gene3D" id="1.10.3130.20">
    <property type="entry name" value="Phycobilisome linker domain"/>
    <property type="match status" value="3"/>
</dbReference>
<feature type="compositionally biased region" description="Low complexity" evidence="8">
    <location>
        <begin position="54"/>
        <end position="110"/>
    </location>
</feature>
<keyword evidence="6 7" id="KW-0961">Cell wall biogenesis/degradation</keyword>
<sequence length="715" mass="79287">MKHRILCLSLSAVMAFFAMTPAFAQSTQETAAQSTVQEQTQSLETTAQTGETISQSQESQAPETTQETQASQTQAPETHQTAQTQVPETQAAQQAQAQSETVSEENSNTTEGFVTRLYELTLFREPDAKGLSEWTTLLNSGQQTGADIVYGFLHSDEFQGKNYSDTEYISVLYRAILNREADDKGLNDWLSVLGEGFSRDYICSGFIGSNEFKGLCSQYGIQAGTLTLTDLLDVNPDVTKFVNRLYELVLSRTPDDKGRREWVDALVSGRNTAAVAAMGFLDSTEFKSKNLSNSDYLDVLYRTLLDREADNTGKSEWLGVMSTGVSKTYLIYNFVASPEFGTLCQQYGIERGTVSLTEPRDWNKYITSFVNQVYALALQRPASDSDLNNWARDLYNHAVSGKDFVKSIVFSAEGKAIASSDRDFVIMAYRAALLRDPAETDINSGVNALRSISRESYLESILASTEFTNICANYNLHLYVEGWNQSPKGLYYVQNGTVLSGWQRINGSLYYLDPSNDNVRATGWCYADGLKYYFDANGVLVQNVDSIIGKQSSYLLKVNTTTNTVSVYARDGANGYIIPVKNMICSTGNPGTPTIHGTFTVKRLGRWWELMGPVWGQYVSQIYGGYLFHSAWYHVNGNNRTLSVSEYLKLGQNASHGCVRLTVADAKWIYDNCNGSTVTVYSSSSMDNKFDKPARPTPVVISGDYGYDPTDPAFN</sequence>
<keyword evidence="2" id="KW-0808">Transferase</keyword>